<dbReference type="InterPro" id="IPR016082">
    <property type="entry name" value="Ribosomal_uL30_ferredoxin-like"/>
</dbReference>
<reference evidence="7" key="2">
    <citation type="journal article" date="2008" name="PLoS Biol.">
        <title>Population genomic analysis of strain variation in Leptospirillum group II bacteria involved in acid mine drainage formation.</title>
        <authorList>
            <person name="Simmons S.L."/>
            <person name="Dibartolo G."/>
            <person name="Denef V.J."/>
            <person name="Goltsman D.S."/>
            <person name="Thelen M.P."/>
            <person name="Banfield J.F."/>
        </authorList>
    </citation>
    <scope>NUCLEOTIDE SEQUENCE [LARGE SCALE GENOMIC DNA]</scope>
</reference>
<keyword evidence="3 7" id="KW-0689">Ribosomal protein</keyword>
<comment type="similarity">
    <text evidence="1">Belongs to the universal ribosomal protein uL30 family.</text>
</comment>
<gene>
    <name evidence="7" type="ORF">CGL2_11212024</name>
</gene>
<dbReference type="EMBL" id="DS995260">
    <property type="protein sequence ID" value="EDZ39174.1"/>
    <property type="molecule type" value="Genomic_DNA"/>
</dbReference>
<dbReference type="SUPFAM" id="SSF55129">
    <property type="entry name" value="Ribosomal protein L30p/L7e"/>
    <property type="match status" value="1"/>
</dbReference>
<evidence type="ECO:0000259" key="6">
    <source>
        <dbReference type="Pfam" id="PF00327"/>
    </source>
</evidence>
<proteinExistence type="inferred from homology"/>
<name>B6API8_9BACT</name>
<evidence type="ECO:0000313" key="7">
    <source>
        <dbReference type="EMBL" id="EDZ39174.1"/>
    </source>
</evidence>
<protein>
    <recommendedName>
        <fullName evidence="5">50S ribosomal protein L30</fullName>
    </recommendedName>
</protein>
<evidence type="ECO:0000256" key="2">
    <source>
        <dbReference type="ARBA" id="ARBA00011838"/>
    </source>
</evidence>
<evidence type="ECO:0000256" key="5">
    <source>
        <dbReference type="ARBA" id="ARBA00035492"/>
    </source>
</evidence>
<dbReference type="InterPro" id="IPR036919">
    <property type="entry name" value="Ribo_uL30_ferredoxin-like_sf"/>
</dbReference>
<evidence type="ECO:0000256" key="4">
    <source>
        <dbReference type="ARBA" id="ARBA00023274"/>
    </source>
</evidence>
<keyword evidence="4" id="KW-0687">Ribonucleoprotein</keyword>
<comment type="subunit">
    <text evidence="2">Part of the 50S ribosomal subunit.</text>
</comment>
<dbReference type="NCBIfam" id="TIGR01308">
    <property type="entry name" value="rpmD_bact"/>
    <property type="match status" value="1"/>
</dbReference>
<dbReference type="Pfam" id="PF00327">
    <property type="entry name" value="Ribosomal_L30"/>
    <property type="match status" value="1"/>
</dbReference>
<dbReference type="PANTHER" id="PTHR15892">
    <property type="entry name" value="MITOCHONDRIAL RIBOSOMAL PROTEIN L30"/>
    <property type="match status" value="1"/>
</dbReference>
<dbReference type="PIRSF" id="PIRSF002211">
    <property type="entry name" value="Ribosomal_L30_bac-type"/>
    <property type="match status" value="1"/>
</dbReference>
<accession>B6API8</accession>
<dbReference type="HAMAP" id="MF_01371_B">
    <property type="entry name" value="Ribosomal_uL30_B"/>
    <property type="match status" value="1"/>
</dbReference>
<dbReference type="AlphaFoldDB" id="B6API8"/>
<organism evidence="7">
    <name type="scientific">Leptospirillum sp. Group II '5-way CG'</name>
    <dbReference type="NCBI Taxonomy" id="419541"/>
    <lineage>
        <taxon>Bacteria</taxon>
        <taxon>Pseudomonadati</taxon>
        <taxon>Nitrospirota</taxon>
        <taxon>Nitrospiria</taxon>
        <taxon>Nitrospirales</taxon>
        <taxon>Nitrospiraceae</taxon>
        <taxon>Leptospirillum</taxon>
    </lineage>
</organism>
<reference evidence="7" key="1">
    <citation type="journal article" date="2004" name="Nature">
        <title>Community structure and metabolism through reconstruction of microbial genomes from the environment.</title>
        <authorList>
            <person name="Tyson G.W."/>
            <person name="Chapman J."/>
            <person name="Hugenholtz P."/>
            <person name="Allen E.E."/>
            <person name="Ram R.J."/>
            <person name="Richardson P.M."/>
            <person name="Solovyev V.V."/>
            <person name="Rubin E.M."/>
            <person name="Rokhsar D.S."/>
            <person name="Banfield J.F."/>
        </authorList>
    </citation>
    <scope>NUCLEOTIDE SEQUENCE [LARGE SCALE GENOMIC DNA]</scope>
</reference>
<evidence type="ECO:0000256" key="3">
    <source>
        <dbReference type="ARBA" id="ARBA00022980"/>
    </source>
</evidence>
<feature type="domain" description="Large ribosomal subunit protein uL30-like ferredoxin-like fold" evidence="6">
    <location>
        <begin position="9"/>
        <end position="58"/>
    </location>
</feature>
<dbReference type="InterPro" id="IPR005996">
    <property type="entry name" value="Ribosomal_uL30_bac-type"/>
</dbReference>
<dbReference type="GO" id="GO:0003735">
    <property type="term" value="F:structural constituent of ribosome"/>
    <property type="evidence" value="ECO:0007669"/>
    <property type="project" value="InterPro"/>
</dbReference>
<evidence type="ECO:0000256" key="1">
    <source>
        <dbReference type="ARBA" id="ARBA00007594"/>
    </source>
</evidence>
<dbReference type="PANTHER" id="PTHR15892:SF2">
    <property type="entry name" value="LARGE RIBOSOMAL SUBUNIT PROTEIN UL30M"/>
    <property type="match status" value="1"/>
</dbReference>
<dbReference type="Gene3D" id="3.30.1390.20">
    <property type="entry name" value="Ribosomal protein L30, ferredoxin-like fold domain"/>
    <property type="match status" value="1"/>
</dbReference>
<sequence length="63" mass="7131">MNNENTQLEITLRKSLIGTPMKIKKVLIALGLKHINQKVIHFASPSILGMINKTQHMISVEHK</sequence>
<dbReference type="CDD" id="cd01658">
    <property type="entry name" value="Ribosomal_L30"/>
    <property type="match status" value="1"/>
</dbReference>
<dbReference type="GO" id="GO:0006412">
    <property type="term" value="P:translation"/>
    <property type="evidence" value="ECO:0007669"/>
    <property type="project" value="InterPro"/>
</dbReference>
<dbReference type="GO" id="GO:0015934">
    <property type="term" value="C:large ribosomal subunit"/>
    <property type="evidence" value="ECO:0007669"/>
    <property type="project" value="InterPro"/>
</dbReference>